<evidence type="ECO:0000313" key="2">
    <source>
        <dbReference type="Proteomes" id="UP001430953"/>
    </source>
</evidence>
<name>A0AAW2EQV5_9HYME</name>
<gene>
    <name evidence="1" type="ORF">PUN28_017131</name>
</gene>
<reference evidence="1 2" key="1">
    <citation type="submission" date="2023-03" db="EMBL/GenBank/DDBJ databases">
        <title>High recombination rates correlate with genetic variation in Cardiocondyla obscurior ants.</title>
        <authorList>
            <person name="Errbii M."/>
        </authorList>
    </citation>
    <scope>NUCLEOTIDE SEQUENCE [LARGE SCALE GENOMIC DNA]</scope>
    <source>
        <strain evidence="1">Alpha-2009</strain>
        <tissue evidence="1">Whole body</tissue>
    </source>
</reference>
<organism evidence="1 2">
    <name type="scientific">Cardiocondyla obscurior</name>
    <dbReference type="NCBI Taxonomy" id="286306"/>
    <lineage>
        <taxon>Eukaryota</taxon>
        <taxon>Metazoa</taxon>
        <taxon>Ecdysozoa</taxon>
        <taxon>Arthropoda</taxon>
        <taxon>Hexapoda</taxon>
        <taxon>Insecta</taxon>
        <taxon>Pterygota</taxon>
        <taxon>Neoptera</taxon>
        <taxon>Endopterygota</taxon>
        <taxon>Hymenoptera</taxon>
        <taxon>Apocrita</taxon>
        <taxon>Aculeata</taxon>
        <taxon>Formicoidea</taxon>
        <taxon>Formicidae</taxon>
        <taxon>Myrmicinae</taxon>
        <taxon>Cardiocondyla</taxon>
    </lineage>
</organism>
<dbReference type="AlphaFoldDB" id="A0AAW2EQV5"/>
<dbReference type="Proteomes" id="UP001430953">
    <property type="component" value="Unassembled WGS sequence"/>
</dbReference>
<dbReference type="EMBL" id="JADYXP020000020">
    <property type="protein sequence ID" value="KAL0104197.1"/>
    <property type="molecule type" value="Genomic_DNA"/>
</dbReference>
<comment type="caution">
    <text evidence="1">The sequence shown here is derived from an EMBL/GenBank/DDBJ whole genome shotgun (WGS) entry which is preliminary data.</text>
</comment>
<keyword evidence="2" id="KW-1185">Reference proteome</keyword>
<sequence>MSDLERALAKFPPSVTSRCYSKLSRTDHACQKYFSVVTSRPYGSAVRFQLTYNCGRISYSPCYFPATPHCHSPDKSLKKLACCYLK</sequence>
<accession>A0AAW2EQV5</accession>
<protein>
    <submittedName>
        <fullName evidence="1">Uncharacterized protein</fullName>
    </submittedName>
</protein>
<proteinExistence type="predicted"/>
<evidence type="ECO:0000313" key="1">
    <source>
        <dbReference type="EMBL" id="KAL0104197.1"/>
    </source>
</evidence>